<dbReference type="InterPro" id="IPR055170">
    <property type="entry name" value="GFO_IDH_MocA-like_dom"/>
</dbReference>
<dbReference type="Proteomes" id="UP000054560">
    <property type="component" value="Unassembled WGS sequence"/>
</dbReference>
<comment type="similarity">
    <text evidence="1">Belongs to the Gfo/Idh/MocA family.</text>
</comment>
<keyword evidence="4" id="KW-1185">Reference proteome</keyword>
<dbReference type="AlphaFoldDB" id="A0A0L0FMK5"/>
<reference evidence="3 4" key="1">
    <citation type="submission" date="2011-02" db="EMBL/GenBank/DDBJ databases">
        <title>The Genome Sequence of Sphaeroforma arctica JP610.</title>
        <authorList>
            <consortium name="The Broad Institute Genome Sequencing Platform"/>
            <person name="Russ C."/>
            <person name="Cuomo C."/>
            <person name="Young S.K."/>
            <person name="Zeng Q."/>
            <person name="Gargeya S."/>
            <person name="Alvarado L."/>
            <person name="Berlin A."/>
            <person name="Chapman S.B."/>
            <person name="Chen Z."/>
            <person name="Freedman E."/>
            <person name="Gellesch M."/>
            <person name="Goldberg J."/>
            <person name="Griggs A."/>
            <person name="Gujja S."/>
            <person name="Heilman E."/>
            <person name="Heiman D."/>
            <person name="Howarth C."/>
            <person name="Mehta T."/>
            <person name="Neiman D."/>
            <person name="Pearson M."/>
            <person name="Roberts A."/>
            <person name="Saif S."/>
            <person name="Shea T."/>
            <person name="Shenoy N."/>
            <person name="Sisk P."/>
            <person name="Stolte C."/>
            <person name="Sykes S."/>
            <person name="White J."/>
            <person name="Yandava C."/>
            <person name="Burger G."/>
            <person name="Gray M.W."/>
            <person name="Holland P.W.H."/>
            <person name="King N."/>
            <person name="Lang F.B.F."/>
            <person name="Roger A.J."/>
            <person name="Ruiz-Trillo I."/>
            <person name="Haas B."/>
            <person name="Nusbaum C."/>
            <person name="Birren B."/>
        </authorList>
    </citation>
    <scope>NUCLEOTIDE SEQUENCE [LARGE SCALE GENOMIC DNA]</scope>
    <source>
        <strain evidence="3 4">JP610</strain>
    </source>
</reference>
<evidence type="ECO:0000259" key="2">
    <source>
        <dbReference type="Pfam" id="PF22725"/>
    </source>
</evidence>
<dbReference type="Gene3D" id="3.30.360.10">
    <property type="entry name" value="Dihydrodipicolinate Reductase, domain 2"/>
    <property type="match status" value="1"/>
</dbReference>
<dbReference type="GeneID" id="25910071"/>
<proteinExistence type="inferred from homology"/>
<name>A0A0L0FMK5_9EUKA</name>
<dbReference type="RefSeq" id="XP_014151887.1">
    <property type="nucleotide sequence ID" value="XM_014296412.1"/>
</dbReference>
<dbReference type="PANTHER" id="PTHR43249">
    <property type="entry name" value="UDP-N-ACETYL-2-AMINO-2-DEOXY-D-GLUCURONATE OXIDASE"/>
    <property type="match status" value="1"/>
</dbReference>
<protein>
    <recommendedName>
        <fullName evidence="2">GFO/IDH/MocA-like oxidoreductase domain-containing protein</fullName>
    </recommendedName>
</protein>
<dbReference type="Pfam" id="PF22725">
    <property type="entry name" value="GFO_IDH_MocA_C3"/>
    <property type="match status" value="1"/>
</dbReference>
<sequence length="202" mass="22949">MTVTYNHLKPKWVQKEGQDTPWRLLPKHSGGGLVMDVGVHSVDIIDFLIGPMRDIRGTATKRDDSSFVVEDDVFFTGKFGEKGEVSMKWDFNGTSGTHKDDIVITGSRGKMYLSCFNYTPICVEYTTVRDLESIRERVQSKEEHVFERPEHAHQGLVQLICNELRGGEASPSTGESAIRVADIMDDVLNEFYDGKRREAFWE</sequence>
<dbReference type="PANTHER" id="PTHR43249:SF1">
    <property type="entry name" value="D-GLUCOSIDE 3-DEHYDROGENASE"/>
    <property type="match status" value="1"/>
</dbReference>
<evidence type="ECO:0000256" key="1">
    <source>
        <dbReference type="ARBA" id="ARBA00010928"/>
    </source>
</evidence>
<dbReference type="OrthoDB" id="446809at2759"/>
<evidence type="ECO:0000313" key="3">
    <source>
        <dbReference type="EMBL" id="KNC77985.1"/>
    </source>
</evidence>
<evidence type="ECO:0000313" key="4">
    <source>
        <dbReference type="Proteomes" id="UP000054560"/>
    </source>
</evidence>
<gene>
    <name evidence="3" type="ORF">SARC_09567</name>
</gene>
<accession>A0A0L0FMK5</accession>
<organism evidence="3 4">
    <name type="scientific">Sphaeroforma arctica JP610</name>
    <dbReference type="NCBI Taxonomy" id="667725"/>
    <lineage>
        <taxon>Eukaryota</taxon>
        <taxon>Ichthyosporea</taxon>
        <taxon>Ichthyophonida</taxon>
        <taxon>Sphaeroforma</taxon>
    </lineage>
</organism>
<dbReference type="InterPro" id="IPR052515">
    <property type="entry name" value="Gfo/Idh/MocA_Oxidoreductase"/>
</dbReference>
<dbReference type="SUPFAM" id="SSF55347">
    <property type="entry name" value="Glyceraldehyde-3-phosphate dehydrogenase-like, C-terminal domain"/>
    <property type="match status" value="1"/>
</dbReference>
<dbReference type="EMBL" id="KQ242584">
    <property type="protein sequence ID" value="KNC77985.1"/>
    <property type="molecule type" value="Genomic_DNA"/>
</dbReference>
<feature type="domain" description="GFO/IDH/MocA-like oxidoreductase" evidence="2">
    <location>
        <begin position="12"/>
        <end position="111"/>
    </location>
</feature>
<dbReference type="STRING" id="667725.A0A0L0FMK5"/>